<name>A0ABD3IXU3_EUCGL</name>
<comment type="caution">
    <text evidence="2">The sequence shown here is derived from an EMBL/GenBank/DDBJ whole genome shotgun (WGS) entry which is preliminary data.</text>
</comment>
<feature type="region of interest" description="Disordered" evidence="1">
    <location>
        <begin position="74"/>
        <end position="136"/>
    </location>
</feature>
<evidence type="ECO:0000313" key="2">
    <source>
        <dbReference type="EMBL" id="KAL3718675.1"/>
    </source>
</evidence>
<dbReference type="EMBL" id="JBJKBG010000010">
    <property type="protein sequence ID" value="KAL3718675.1"/>
    <property type="molecule type" value="Genomic_DNA"/>
</dbReference>
<evidence type="ECO:0000256" key="1">
    <source>
        <dbReference type="SAM" id="MobiDB-lite"/>
    </source>
</evidence>
<feature type="compositionally biased region" description="Low complexity" evidence="1">
    <location>
        <begin position="96"/>
        <end position="109"/>
    </location>
</feature>
<evidence type="ECO:0000313" key="3">
    <source>
        <dbReference type="Proteomes" id="UP001634007"/>
    </source>
</evidence>
<accession>A0ABD3IXU3</accession>
<gene>
    <name evidence="2" type="ORF">ACJRO7_003748</name>
</gene>
<sequence>MDRDRGSITVEDDEIREQKALESVNKPHRQAEFKNDVCIGCYPLPLKKATLTSSSKLSQRVFCRREVPLSDVINVQGPCGKSVAPRRRGYREKPTSSEPSSRSSVTSDSLLRRTTEGTPCSMSRLELAGSARPSSS</sequence>
<reference evidence="2 3" key="1">
    <citation type="submission" date="2024-11" db="EMBL/GenBank/DDBJ databases">
        <title>Chromosome-level genome assembly of Eucalyptus globulus Labill. provides insights into its genome evolution.</title>
        <authorList>
            <person name="Li X."/>
        </authorList>
    </citation>
    <scope>NUCLEOTIDE SEQUENCE [LARGE SCALE GENOMIC DNA]</scope>
    <source>
        <strain evidence="2">CL2024</strain>
        <tissue evidence="2">Fresh tender leaves</tissue>
    </source>
</reference>
<keyword evidence="3" id="KW-1185">Reference proteome</keyword>
<organism evidence="2 3">
    <name type="scientific">Eucalyptus globulus</name>
    <name type="common">Tasmanian blue gum</name>
    <dbReference type="NCBI Taxonomy" id="34317"/>
    <lineage>
        <taxon>Eukaryota</taxon>
        <taxon>Viridiplantae</taxon>
        <taxon>Streptophyta</taxon>
        <taxon>Embryophyta</taxon>
        <taxon>Tracheophyta</taxon>
        <taxon>Spermatophyta</taxon>
        <taxon>Magnoliopsida</taxon>
        <taxon>eudicotyledons</taxon>
        <taxon>Gunneridae</taxon>
        <taxon>Pentapetalae</taxon>
        <taxon>rosids</taxon>
        <taxon>malvids</taxon>
        <taxon>Myrtales</taxon>
        <taxon>Myrtaceae</taxon>
        <taxon>Myrtoideae</taxon>
        <taxon>Eucalypteae</taxon>
        <taxon>Eucalyptus</taxon>
    </lineage>
</organism>
<dbReference type="Proteomes" id="UP001634007">
    <property type="component" value="Unassembled WGS sequence"/>
</dbReference>
<dbReference type="AlphaFoldDB" id="A0ABD3IXU3"/>
<protein>
    <submittedName>
        <fullName evidence="2">Uncharacterized protein</fullName>
    </submittedName>
</protein>
<proteinExistence type="predicted"/>